<keyword evidence="10" id="KW-1185">Reference proteome</keyword>
<proteinExistence type="inferred from homology"/>
<feature type="region of interest" description="Disordered" evidence="6">
    <location>
        <begin position="416"/>
        <end position="589"/>
    </location>
</feature>
<evidence type="ECO:0008006" key="11">
    <source>
        <dbReference type="Google" id="ProtNLM"/>
    </source>
</evidence>
<accession>B8BB79</accession>
<feature type="region of interest" description="Disordered" evidence="6">
    <location>
        <begin position="641"/>
        <end position="705"/>
    </location>
</feature>
<dbReference type="Gene3D" id="2.40.50.140">
    <property type="entry name" value="Nucleic acid-binding proteins"/>
    <property type="match status" value="3"/>
</dbReference>
<dbReference type="Pfam" id="PF16900">
    <property type="entry name" value="REPA_OB_2"/>
    <property type="match status" value="1"/>
</dbReference>
<dbReference type="CDD" id="cd04476">
    <property type="entry name" value="RPA1_DBD_C"/>
    <property type="match status" value="1"/>
</dbReference>
<feature type="compositionally biased region" description="Basic and acidic residues" evidence="6">
    <location>
        <begin position="531"/>
        <end position="544"/>
    </location>
</feature>
<name>B8BB79_ORYSI</name>
<feature type="compositionally biased region" description="Basic residues" evidence="6">
    <location>
        <begin position="692"/>
        <end position="705"/>
    </location>
</feature>
<reference evidence="9 10" key="1">
    <citation type="journal article" date="2005" name="PLoS Biol.">
        <title>The genomes of Oryza sativa: a history of duplications.</title>
        <authorList>
            <person name="Yu J."/>
            <person name="Wang J."/>
            <person name="Lin W."/>
            <person name="Li S."/>
            <person name="Li H."/>
            <person name="Zhou J."/>
            <person name="Ni P."/>
            <person name="Dong W."/>
            <person name="Hu S."/>
            <person name="Zeng C."/>
            <person name="Zhang J."/>
            <person name="Zhang Y."/>
            <person name="Li R."/>
            <person name="Xu Z."/>
            <person name="Li S."/>
            <person name="Li X."/>
            <person name="Zheng H."/>
            <person name="Cong L."/>
            <person name="Lin L."/>
            <person name="Yin J."/>
            <person name="Geng J."/>
            <person name="Li G."/>
            <person name="Shi J."/>
            <person name="Liu J."/>
            <person name="Lv H."/>
            <person name="Li J."/>
            <person name="Wang J."/>
            <person name="Deng Y."/>
            <person name="Ran L."/>
            <person name="Shi X."/>
            <person name="Wang X."/>
            <person name="Wu Q."/>
            <person name="Li C."/>
            <person name="Ren X."/>
            <person name="Wang J."/>
            <person name="Wang X."/>
            <person name="Li D."/>
            <person name="Liu D."/>
            <person name="Zhang X."/>
            <person name="Ji Z."/>
            <person name="Zhao W."/>
            <person name="Sun Y."/>
            <person name="Zhang Z."/>
            <person name="Bao J."/>
            <person name="Han Y."/>
            <person name="Dong L."/>
            <person name="Ji J."/>
            <person name="Chen P."/>
            <person name="Wu S."/>
            <person name="Liu J."/>
            <person name="Xiao Y."/>
            <person name="Bu D."/>
            <person name="Tan J."/>
            <person name="Yang L."/>
            <person name="Ye C."/>
            <person name="Zhang J."/>
            <person name="Xu J."/>
            <person name="Zhou Y."/>
            <person name="Yu Y."/>
            <person name="Zhang B."/>
            <person name="Zhuang S."/>
            <person name="Wei H."/>
            <person name="Liu B."/>
            <person name="Lei M."/>
            <person name="Yu H."/>
            <person name="Li Y."/>
            <person name="Xu H."/>
            <person name="Wei S."/>
            <person name="He X."/>
            <person name="Fang L."/>
            <person name="Zhang Z."/>
            <person name="Zhang Y."/>
            <person name="Huang X."/>
            <person name="Su Z."/>
            <person name="Tong W."/>
            <person name="Li J."/>
            <person name="Tong Z."/>
            <person name="Li S."/>
            <person name="Ye J."/>
            <person name="Wang L."/>
            <person name="Fang L."/>
            <person name="Lei T."/>
            <person name="Chen C."/>
            <person name="Chen H."/>
            <person name="Xu Z."/>
            <person name="Li H."/>
            <person name="Huang H."/>
            <person name="Zhang F."/>
            <person name="Xu H."/>
            <person name="Li N."/>
            <person name="Zhao C."/>
            <person name="Li S."/>
            <person name="Dong L."/>
            <person name="Huang Y."/>
            <person name="Li L."/>
            <person name="Xi Y."/>
            <person name="Qi Q."/>
            <person name="Li W."/>
            <person name="Zhang B."/>
            <person name="Hu W."/>
            <person name="Zhang Y."/>
            <person name="Tian X."/>
            <person name="Jiao Y."/>
            <person name="Liang X."/>
            <person name="Jin J."/>
            <person name="Gao L."/>
            <person name="Zheng W."/>
            <person name="Hao B."/>
            <person name="Liu S."/>
            <person name="Wang W."/>
            <person name="Yuan L."/>
            <person name="Cao M."/>
            <person name="McDermott J."/>
            <person name="Samudrala R."/>
            <person name="Wang J."/>
            <person name="Wong G.K."/>
            <person name="Yang H."/>
        </authorList>
    </citation>
    <scope>NUCLEOTIDE SEQUENCE [LARGE SCALE GENOMIC DNA]</scope>
    <source>
        <strain evidence="10">cv. 93-11</strain>
    </source>
</reference>
<sequence length="705" mass="81273">MAYKKISELTTKGQTWSIKAKILRMWDSVNFATDEIMSFDMLLMDEEGETIHATIWKNLIDNFRPMISENSIYAFSNFKVQESTKYCPVDKDLKITFMYNTKVKEMKGASNKFKEYYFEFATRETLVDRVNKDKILSDVIGLLTKIKPIESRMIMKNSTNPRPKDIREIELLLLDGAKIRVTLWGQLAHSLNEDVIGNHTVVVVTSTTVQEFNGLSLRSSSATRLYTDINIPETWKIISRHSDEQNLPKLMEVDKSTQGTLEEQMFYNRKTLQEITNMGHDDTKSQDFICTTKATIDHLQDVTWWYMSCNDCNKKVVKKIDKYYCEKCKMYPENTKPRMLNTSISSLLNSLDGRCEEVPTIIQQLCGRTFIFQLKLNIENLTQGKSNYIVRRTFVPDDKLEMQHLDDKVKDLLNNEKDKLNYPPNRRESSLYVHIKQEPEDSDGDKDETTSSRKIQRGSQTTKEYITIEDDTGEENDSEEDLEDDSEEGLEDGSEEDIKEDCTKTSVLQRPQPEPVATISKRIGKRLTRNLGEKKTSVYRKQETDAQLEDSDGTKSAKKRGKKLSTKIGEIKASTPGKQQLADAQLEDSDEPILKQGIKLSTNEKRRRSFVIEDESEDECTTKNYIKRIELQVGKSGLDNKCSEQRSVATTARRGRKRSAKEVDDIKTNNTDLKHQIPTIPNGQIEDEPSKTRPKRTRKMNPKYN</sequence>
<feature type="domain" description="Replication protein A OB" evidence="8">
    <location>
        <begin position="128"/>
        <end position="226"/>
    </location>
</feature>
<dbReference type="CDD" id="cd04480">
    <property type="entry name" value="RPA1_DBD_A_like"/>
    <property type="match status" value="1"/>
</dbReference>
<dbReference type="GO" id="GO:0003677">
    <property type="term" value="F:DNA binding"/>
    <property type="evidence" value="ECO:0007669"/>
    <property type="project" value="UniProtKB-KW"/>
</dbReference>
<feature type="domain" description="Replication protein A 70 kDa DNA-binding subunit B/D first OB fold" evidence="7">
    <location>
        <begin position="3"/>
        <end position="105"/>
    </location>
</feature>
<dbReference type="OMA" id="EDIKEDC"/>
<evidence type="ECO:0000313" key="10">
    <source>
        <dbReference type="Proteomes" id="UP000007015"/>
    </source>
</evidence>
<evidence type="ECO:0000256" key="1">
    <source>
        <dbReference type="ARBA" id="ARBA00005690"/>
    </source>
</evidence>
<dbReference type="Gramene" id="BGIOSGA027559-TA">
    <property type="protein sequence ID" value="BGIOSGA027559-PA"/>
    <property type="gene ID" value="BGIOSGA027559"/>
</dbReference>
<dbReference type="InterPro" id="IPR012340">
    <property type="entry name" value="NA-bd_OB-fold"/>
</dbReference>
<dbReference type="HOGENOM" id="CLU_391489_0_0_1"/>
<keyword evidence="4" id="KW-0862">Zinc</keyword>
<organism evidence="9 10">
    <name type="scientific">Oryza sativa subsp. indica</name>
    <name type="common">Rice</name>
    <dbReference type="NCBI Taxonomy" id="39946"/>
    <lineage>
        <taxon>Eukaryota</taxon>
        <taxon>Viridiplantae</taxon>
        <taxon>Streptophyta</taxon>
        <taxon>Embryophyta</taxon>
        <taxon>Tracheophyta</taxon>
        <taxon>Spermatophyta</taxon>
        <taxon>Magnoliopsida</taxon>
        <taxon>Liliopsida</taxon>
        <taxon>Poales</taxon>
        <taxon>Poaceae</taxon>
        <taxon>BOP clade</taxon>
        <taxon>Oryzoideae</taxon>
        <taxon>Oryzeae</taxon>
        <taxon>Oryzinae</taxon>
        <taxon>Oryza</taxon>
        <taxon>Oryza sativa</taxon>
    </lineage>
</organism>
<keyword evidence="2" id="KW-0479">Metal-binding</keyword>
<evidence type="ECO:0000256" key="4">
    <source>
        <dbReference type="ARBA" id="ARBA00022833"/>
    </source>
</evidence>
<dbReference type="STRING" id="39946.B8BB79"/>
<dbReference type="PANTHER" id="PTHR47165:SF4">
    <property type="entry name" value="OS03G0429900 PROTEIN"/>
    <property type="match status" value="1"/>
</dbReference>
<dbReference type="PANTHER" id="PTHR47165">
    <property type="entry name" value="OS03G0429900 PROTEIN"/>
    <property type="match status" value="1"/>
</dbReference>
<dbReference type="InterPro" id="IPR003871">
    <property type="entry name" value="RFA1B/D_OB_1st"/>
</dbReference>
<protein>
    <recommendedName>
        <fullName evidence="11">Replication factor A C-terminal domain-containing protein</fullName>
    </recommendedName>
</protein>
<gene>
    <name evidence="9" type="ORF">OsI_28022</name>
</gene>
<dbReference type="GO" id="GO:0008270">
    <property type="term" value="F:zinc ion binding"/>
    <property type="evidence" value="ECO:0007669"/>
    <property type="project" value="UniProtKB-KW"/>
</dbReference>
<evidence type="ECO:0000256" key="6">
    <source>
        <dbReference type="SAM" id="MobiDB-lite"/>
    </source>
</evidence>
<evidence type="ECO:0000259" key="7">
    <source>
        <dbReference type="Pfam" id="PF02721"/>
    </source>
</evidence>
<dbReference type="Proteomes" id="UP000007015">
    <property type="component" value="Chromosome 8"/>
</dbReference>
<keyword evidence="5" id="KW-0238">DNA-binding</keyword>
<dbReference type="SUPFAM" id="SSF50249">
    <property type="entry name" value="Nucleic acid-binding proteins"/>
    <property type="match status" value="3"/>
</dbReference>
<feature type="compositionally biased region" description="Acidic residues" evidence="6">
    <location>
        <begin position="467"/>
        <end position="499"/>
    </location>
</feature>
<dbReference type="FunFam" id="2.40.50.140:FF:000041">
    <property type="entry name" value="Replication protein A subunit"/>
    <property type="match status" value="1"/>
</dbReference>
<dbReference type="InterPro" id="IPR031657">
    <property type="entry name" value="REPA_OB_2"/>
</dbReference>
<feature type="compositionally biased region" description="Basic and acidic residues" evidence="6">
    <location>
        <begin position="660"/>
        <end position="675"/>
    </location>
</feature>
<evidence type="ECO:0000256" key="2">
    <source>
        <dbReference type="ARBA" id="ARBA00022723"/>
    </source>
</evidence>
<dbReference type="AlphaFoldDB" id="B8BB79"/>
<evidence type="ECO:0000313" key="9">
    <source>
        <dbReference type="EMBL" id="EEC82987.1"/>
    </source>
</evidence>
<dbReference type="EMBL" id="CM000133">
    <property type="protein sequence ID" value="EEC82987.1"/>
    <property type="molecule type" value="Genomic_DNA"/>
</dbReference>
<dbReference type="InterPro" id="IPR047192">
    <property type="entry name" value="Euk_RPA1_DBD_C"/>
</dbReference>
<evidence type="ECO:0000259" key="8">
    <source>
        <dbReference type="Pfam" id="PF16900"/>
    </source>
</evidence>
<dbReference type="Pfam" id="PF02721">
    <property type="entry name" value="DUF223"/>
    <property type="match status" value="1"/>
</dbReference>
<comment type="similarity">
    <text evidence="1">Belongs to the replication factor A protein 1 family.</text>
</comment>
<keyword evidence="3" id="KW-0863">Zinc-finger</keyword>
<evidence type="ECO:0000256" key="3">
    <source>
        <dbReference type="ARBA" id="ARBA00022771"/>
    </source>
</evidence>
<feature type="compositionally biased region" description="Basic residues" evidence="6">
    <location>
        <begin position="556"/>
        <end position="565"/>
    </location>
</feature>
<evidence type="ECO:0000256" key="5">
    <source>
        <dbReference type="ARBA" id="ARBA00023125"/>
    </source>
</evidence>
<feature type="compositionally biased region" description="Basic and acidic residues" evidence="6">
    <location>
        <begin position="416"/>
        <end position="439"/>
    </location>
</feature>